<feature type="domain" description="KIB1-4 beta-propeller" evidence="2">
    <location>
        <begin position="85"/>
        <end position="330"/>
    </location>
</feature>
<evidence type="ECO:0000313" key="4">
    <source>
        <dbReference type="Proteomes" id="UP000479710"/>
    </source>
</evidence>
<dbReference type="EMBL" id="SPHZ02000007">
    <property type="protein sequence ID" value="KAF0905271.1"/>
    <property type="molecule type" value="Genomic_DNA"/>
</dbReference>
<reference evidence="3 4" key="1">
    <citation type="submission" date="2019-11" db="EMBL/GenBank/DDBJ databases">
        <title>Whole genome sequence of Oryza granulata.</title>
        <authorList>
            <person name="Li W."/>
        </authorList>
    </citation>
    <scope>NUCLEOTIDE SEQUENCE [LARGE SCALE GENOMIC DNA]</scope>
    <source>
        <strain evidence="4">cv. Menghai</strain>
        <tissue evidence="3">Leaf</tissue>
    </source>
</reference>
<evidence type="ECO:0000313" key="3">
    <source>
        <dbReference type="EMBL" id="KAF0905271.1"/>
    </source>
</evidence>
<gene>
    <name evidence="3" type="ORF">E2562_003870</name>
</gene>
<dbReference type="PANTHER" id="PTHR33165">
    <property type="entry name" value="F-BOX DOMAIN CONTAINING PROTEIN-LIKE-RELATED"/>
    <property type="match status" value="1"/>
</dbReference>
<protein>
    <recommendedName>
        <fullName evidence="2">KIB1-4 beta-propeller domain-containing protein</fullName>
    </recommendedName>
</protein>
<keyword evidence="1" id="KW-0732">Signal</keyword>
<organism evidence="3 4">
    <name type="scientific">Oryza meyeriana var. granulata</name>
    <dbReference type="NCBI Taxonomy" id="110450"/>
    <lineage>
        <taxon>Eukaryota</taxon>
        <taxon>Viridiplantae</taxon>
        <taxon>Streptophyta</taxon>
        <taxon>Embryophyta</taxon>
        <taxon>Tracheophyta</taxon>
        <taxon>Spermatophyta</taxon>
        <taxon>Magnoliopsida</taxon>
        <taxon>Liliopsida</taxon>
        <taxon>Poales</taxon>
        <taxon>Poaceae</taxon>
        <taxon>BOP clade</taxon>
        <taxon>Oryzoideae</taxon>
        <taxon>Oryzeae</taxon>
        <taxon>Oryzinae</taxon>
        <taxon>Oryza</taxon>
        <taxon>Oryza meyeriana</taxon>
    </lineage>
</organism>
<dbReference type="OrthoDB" id="619048at2759"/>
<dbReference type="Pfam" id="PF03478">
    <property type="entry name" value="Beta-prop_KIB1-4"/>
    <property type="match status" value="1"/>
</dbReference>
<dbReference type="AlphaFoldDB" id="A0A6G1CYS4"/>
<accession>A0A6G1CYS4</accession>
<dbReference type="InterPro" id="IPR005174">
    <property type="entry name" value="KIB1-4_b-propeller"/>
</dbReference>
<proteinExistence type="predicted"/>
<dbReference type="PANTHER" id="PTHR33165:SF63">
    <property type="entry name" value="OS03G0792300 PROTEIN"/>
    <property type="match status" value="1"/>
</dbReference>
<dbReference type="Proteomes" id="UP000479710">
    <property type="component" value="Unassembled WGS sequence"/>
</dbReference>
<comment type="caution">
    <text evidence="3">The sequence shown here is derived from an EMBL/GenBank/DDBJ whole genome shotgun (WGS) entry which is preliminary data.</text>
</comment>
<evidence type="ECO:0000256" key="1">
    <source>
        <dbReference type="SAM" id="SignalP"/>
    </source>
</evidence>
<evidence type="ECO:0000259" key="2">
    <source>
        <dbReference type="Pfam" id="PF03478"/>
    </source>
</evidence>
<keyword evidence="4" id="KW-1185">Reference proteome</keyword>
<feature type="signal peptide" evidence="1">
    <location>
        <begin position="1"/>
        <end position="22"/>
    </location>
</feature>
<feature type="chain" id="PRO_5026035318" description="KIB1-4 beta-propeller domain-containing protein" evidence="1">
    <location>
        <begin position="23"/>
        <end position="410"/>
    </location>
</feature>
<name>A0A6G1CYS4_9ORYZ</name>
<sequence length="410" mass="45334">MGSDWTTLTGCLVILIAERLLANDVTDYIRFRAVCNSWRQHTEDPRVNDGLKPKYLPRSWIMLEETPPPAAFQRRFLNTNTGGVVSVGVPELQDHDVMGPTLGGLLTLRERGTHALRLFNPFTSHLTELPPLTSLLHSVAHDPTLVEPVYHQPTAIGLSDGSTAVAVYCKLVEKVAVARPGDSRWKWISVRSHRLHSAASLMGFFYLVSRTILFRLHSNGAIQQPKLLPVVDLPNAVPSCRLTLAAEDDEKLTLVKEIFYWPHGEEVPSEGFNILKMPRLCLAYAVDMGLRMLMPSPRLDGRALFVGDDRVVWASPGAFSHCHIAADTIYTGRPNRLFTVHACCIEPAGPLKVVLHAHSLAYGLTEHREYEDDDSEEASPKGIVETVASYVASDRGGGARPPLYMASHVV</sequence>